<evidence type="ECO:0000256" key="2">
    <source>
        <dbReference type="SAM" id="MobiDB-lite"/>
    </source>
</evidence>
<proteinExistence type="predicted"/>
<dbReference type="Proteomes" id="UP000008130">
    <property type="component" value="Chromosome"/>
</dbReference>
<organism evidence="4 5">
    <name type="scientific">Polymorphum gilvum (strain LMG 25793 / CGMCC 1.9160 / SL003B-26A1)</name>
    <dbReference type="NCBI Taxonomy" id="991905"/>
    <lineage>
        <taxon>Bacteria</taxon>
        <taxon>Pseudomonadati</taxon>
        <taxon>Pseudomonadota</taxon>
        <taxon>Alphaproteobacteria</taxon>
        <taxon>Rhodobacterales</taxon>
        <taxon>Paracoccaceae</taxon>
        <taxon>Polymorphum</taxon>
    </lineage>
</organism>
<protein>
    <submittedName>
        <fullName evidence="4">Nitrous oxidase accessory protein NosD</fullName>
    </submittedName>
</protein>
<sequence length="518" mass="55313">MRVFVGPIRAIAILIGIVAAGATVQVHAAGDALVRNLTSGRDHASLQDALSAARGGDRLEVEGGPIVGNFVIDRPLTLVGISAGDEPPVLDGGGKGTVLTITSPNVAVENIALTHSGTTSNLFWFWGDAGVHVKADAVSLRKLHVYGNDWGILMFGGRGSTVEDSLVEDNLREGIKVMGGREHRLSRNTVLRNSNGIVVDVLHSMQESPLARLNDPKAVADLAADTKKAQRSEDVMIADNHVRGNGTFGISVTWHSRRIIVENNDVHLTGIERKPNLEAIAAVEHTITAGLAGKSEAIVKRENIGTGIYLFCLVEDSIVRGNDSHDNFGAGIGLDTVDRNSVVSNITRTNQIGVYIISSNENVIERNQVTDNTEFGIRIGGENPLTKAAANNLVALNDLTGNKVNAFDSSSRTLTADDMAGVIDALPYPEAVKEQLRRNPAMRTEILKSYLAVLKPASNRWDNGTHGNRHDDFDEEAEGFADRNGDGISEAAKPIQGGSSVDRHPLSEALVADLRTTP</sequence>
<evidence type="ECO:0000256" key="1">
    <source>
        <dbReference type="ARBA" id="ARBA00022737"/>
    </source>
</evidence>
<accession>F2J4N4</accession>
<dbReference type="RefSeq" id="WP_013654595.1">
    <property type="nucleotide sequence ID" value="NC_015259.1"/>
</dbReference>
<evidence type="ECO:0000259" key="3">
    <source>
        <dbReference type="Pfam" id="PF13229"/>
    </source>
</evidence>
<evidence type="ECO:0000313" key="4">
    <source>
        <dbReference type="EMBL" id="ADZ72286.1"/>
    </source>
</evidence>
<dbReference type="PANTHER" id="PTHR22990:SF15">
    <property type="entry name" value="F-BOX ONLY PROTEIN 10"/>
    <property type="match status" value="1"/>
</dbReference>
<dbReference type="InterPro" id="IPR051550">
    <property type="entry name" value="SCF-Subunits/Alg-Epimerases"/>
</dbReference>
<dbReference type="STRING" id="991905.SL003B_3866"/>
<dbReference type="InterPro" id="IPR011050">
    <property type="entry name" value="Pectin_lyase_fold/virulence"/>
</dbReference>
<feature type="domain" description="Right handed beta helix" evidence="3">
    <location>
        <begin position="232"/>
        <end position="384"/>
    </location>
</feature>
<feature type="region of interest" description="Disordered" evidence="2">
    <location>
        <begin position="478"/>
        <end position="518"/>
    </location>
</feature>
<gene>
    <name evidence="4" type="ordered locus">SL003B_3866</name>
</gene>
<dbReference type="Pfam" id="PF13229">
    <property type="entry name" value="Beta_helix"/>
    <property type="match status" value="2"/>
</dbReference>
<reference evidence="4 5" key="1">
    <citation type="journal article" date="2011" name="J. Bacteriol.">
        <title>Complete genome sequence of Polymorphum gilvum SL003B-26A1T, a crude oil-degrading bacterium from oil-polluted saline soil.</title>
        <authorList>
            <person name="Li S.G."/>
            <person name="Tang Y.Q."/>
            <person name="Nie Y."/>
            <person name="Cai M."/>
            <person name="Wu X.L."/>
        </authorList>
    </citation>
    <scope>NUCLEOTIDE SEQUENCE [LARGE SCALE GENOMIC DNA]</scope>
    <source>
        <strain evidence="5">LMG 25793 / CGMCC 1.9160 / SL003B-26A1</strain>
    </source>
</reference>
<dbReference type="PANTHER" id="PTHR22990">
    <property type="entry name" value="F-BOX ONLY PROTEIN"/>
    <property type="match status" value="1"/>
</dbReference>
<dbReference type="InterPro" id="IPR012334">
    <property type="entry name" value="Pectin_lyas_fold"/>
</dbReference>
<dbReference type="InterPro" id="IPR039448">
    <property type="entry name" value="Beta_helix"/>
</dbReference>
<dbReference type="SUPFAM" id="SSF51126">
    <property type="entry name" value="Pectin lyase-like"/>
    <property type="match status" value="1"/>
</dbReference>
<dbReference type="SMART" id="SM00710">
    <property type="entry name" value="PbH1"/>
    <property type="match status" value="9"/>
</dbReference>
<name>F2J4N4_POLGS</name>
<dbReference type="KEGG" id="pgv:SL003B_3866"/>
<dbReference type="Gene3D" id="2.160.20.10">
    <property type="entry name" value="Single-stranded right-handed beta-helix, Pectin lyase-like"/>
    <property type="match status" value="2"/>
</dbReference>
<dbReference type="InterPro" id="IPR006626">
    <property type="entry name" value="PbH1"/>
</dbReference>
<feature type="domain" description="Right handed beta helix" evidence="3">
    <location>
        <begin position="120"/>
        <end position="201"/>
    </location>
</feature>
<dbReference type="eggNOG" id="COG3420">
    <property type="taxonomic scope" value="Bacteria"/>
</dbReference>
<evidence type="ECO:0000313" key="5">
    <source>
        <dbReference type="Proteomes" id="UP000008130"/>
    </source>
</evidence>
<keyword evidence="5" id="KW-1185">Reference proteome</keyword>
<dbReference type="AlphaFoldDB" id="F2J4N4"/>
<dbReference type="OrthoDB" id="8481385at2"/>
<dbReference type="HOGENOM" id="CLU_525676_0_0_5"/>
<dbReference type="EMBL" id="CP002568">
    <property type="protein sequence ID" value="ADZ72286.1"/>
    <property type="molecule type" value="Genomic_DNA"/>
</dbReference>
<keyword evidence="1" id="KW-0677">Repeat</keyword>